<dbReference type="Gene3D" id="1.20.1260.10">
    <property type="match status" value="1"/>
</dbReference>
<dbReference type="AlphaFoldDB" id="A0A919JSH7"/>
<proteinExistence type="predicted"/>
<keyword evidence="4" id="KW-1185">Reference proteome</keyword>
<comment type="caution">
    <text evidence="3">The sequence shown here is derived from an EMBL/GenBank/DDBJ whole genome shotgun (WGS) entry which is preliminary data.</text>
</comment>
<evidence type="ECO:0000259" key="2">
    <source>
        <dbReference type="Pfam" id="PF03713"/>
    </source>
</evidence>
<dbReference type="Proteomes" id="UP000636960">
    <property type="component" value="Unassembled WGS sequence"/>
</dbReference>
<name>A0A919JSH7_9ACTN</name>
<dbReference type="Pfam" id="PF03713">
    <property type="entry name" value="DUF305"/>
    <property type="match status" value="1"/>
</dbReference>
<dbReference type="InterPro" id="IPR012347">
    <property type="entry name" value="Ferritin-like"/>
</dbReference>
<organism evidence="3 4">
    <name type="scientific">Paractinoplanes rishiriensis</name>
    <dbReference type="NCBI Taxonomy" id="1050105"/>
    <lineage>
        <taxon>Bacteria</taxon>
        <taxon>Bacillati</taxon>
        <taxon>Actinomycetota</taxon>
        <taxon>Actinomycetes</taxon>
        <taxon>Micromonosporales</taxon>
        <taxon>Micromonosporaceae</taxon>
        <taxon>Paractinoplanes</taxon>
    </lineage>
</organism>
<accession>A0A919JSH7</accession>
<feature type="domain" description="DUF305" evidence="2">
    <location>
        <begin position="69"/>
        <end position="191"/>
    </location>
</feature>
<evidence type="ECO:0000313" key="3">
    <source>
        <dbReference type="EMBL" id="GIE92890.1"/>
    </source>
</evidence>
<dbReference type="InterPro" id="IPR005183">
    <property type="entry name" value="DUF305_CopM-like"/>
</dbReference>
<evidence type="ECO:0000313" key="4">
    <source>
        <dbReference type="Proteomes" id="UP000636960"/>
    </source>
</evidence>
<protein>
    <submittedName>
        <fullName evidence="3">DUF305 domain-containing protein</fullName>
    </submittedName>
</protein>
<keyword evidence="1" id="KW-0732">Signal</keyword>
<dbReference type="EMBL" id="BOMV01000004">
    <property type="protein sequence ID" value="GIE92890.1"/>
    <property type="molecule type" value="Genomic_DNA"/>
</dbReference>
<sequence>MTQTRENVRLANVKAVARVLLASLLALAGCSLLQPDPPAPTPSPVIQFGGTDRAWIEINIAMDESLLPLLELVPSRSGSPDVQAVALQVQAFTEAELSALRELHAQAGLPRVNPHKSMPMPGMVTPDQVSKAAKATGEEFDTLVLRALEEHLTQSRQLAGSEENSGAEPQTRALALQVIRTRDAALATIKEAA</sequence>
<gene>
    <name evidence="3" type="ORF">Ari01nite_03550</name>
</gene>
<feature type="chain" id="PRO_5039321819" evidence="1">
    <location>
        <begin position="29"/>
        <end position="193"/>
    </location>
</feature>
<feature type="signal peptide" evidence="1">
    <location>
        <begin position="1"/>
        <end position="28"/>
    </location>
</feature>
<reference evidence="3" key="1">
    <citation type="submission" date="2021-01" db="EMBL/GenBank/DDBJ databases">
        <title>Whole genome shotgun sequence of Actinoplanes rishiriensis NBRC 108556.</title>
        <authorList>
            <person name="Komaki H."/>
            <person name="Tamura T."/>
        </authorList>
    </citation>
    <scope>NUCLEOTIDE SEQUENCE</scope>
    <source>
        <strain evidence="3">NBRC 108556</strain>
    </source>
</reference>
<dbReference type="PROSITE" id="PS51257">
    <property type="entry name" value="PROKAR_LIPOPROTEIN"/>
    <property type="match status" value="1"/>
</dbReference>
<evidence type="ECO:0000256" key="1">
    <source>
        <dbReference type="SAM" id="SignalP"/>
    </source>
</evidence>